<proteinExistence type="predicted"/>
<comment type="caution">
    <text evidence="8">The sequence shown here is derived from an EMBL/GenBank/DDBJ whole genome shotgun (WGS) entry which is preliminary data.</text>
</comment>
<dbReference type="SUPFAM" id="SSF103088">
    <property type="entry name" value="OmpA-like"/>
    <property type="match status" value="1"/>
</dbReference>
<dbReference type="Pfam" id="PF18990">
    <property type="entry name" value="DUF5723"/>
    <property type="match status" value="1"/>
</dbReference>
<sequence length="715" mass="77864">MYSRIILMGIFLVLTTSVSLAQSYVGFLEDNYSGVHGIISNPANIADSRLKLDVNLIGVSSFVGNDYIGFNFSDALNSFSDAFDNANTSPTENNFIAWNIDVLGPSVMLSIDQKQSLAIFTRGRAFFNINDVNGELLDKEGGFDETEDFSLEEGSVYGAFNLWGEIGASYARVLLNQEQHFLKGGLSLKYIQGMGNVYIKGSNVSVNYTSETNRVSTTGEFTYGNTDTFDDEGNGGDFFDFSGGGGFGADIGLVYEWRPEHAKYTKLDAQGNPIADRGANKYKLKWSASITDIGEISDTNGVERVYDLNKTQDKDNFDGDVLEDALRDNFDLLSESQSANITLPTAFHTNVDWNLNSKFYLNLNADIPLTPKQRTNTNRVLNQFRLTPRFESTWLGIYSPLSVLEGAGFQWGAGVRLGPVYLGSGSIISAIAGKNTKAVDLYAGLKIPVYQNKLKDRDNDGIINQEDKCPDTPGPIENKGCPWKDSDSDGILDKDDDCPNEAGPAENNGCPWKDTDGDGVLDKDDDCPTVAGLAEHNGCPDADGDGIIDSEDRCPNTPGTVENKGCPDTDGDSLVDIDDECPTIAGPVSNKGCPEVTQEVQKQLNDYARTILFDTGKATIKPESVSTMVDIIQILNEYPNAKFTVEGHTDSVGSSESNQKLSEARANSVRNFLTNEGIASNRLTAIGFGEDKPIATNATRIGRQQNRRVEINLIK</sequence>
<evidence type="ECO:0000256" key="1">
    <source>
        <dbReference type="ARBA" id="ARBA00004442"/>
    </source>
</evidence>
<dbReference type="CDD" id="cd07185">
    <property type="entry name" value="OmpA_C-like"/>
    <property type="match status" value="1"/>
</dbReference>
<keyword evidence="3 5" id="KW-0472">Membrane</keyword>
<dbReference type="PROSITE" id="PS51123">
    <property type="entry name" value="OMPA_2"/>
    <property type="match status" value="1"/>
</dbReference>
<evidence type="ECO:0000256" key="5">
    <source>
        <dbReference type="PROSITE-ProRule" id="PRU00473"/>
    </source>
</evidence>
<keyword evidence="9" id="KW-1185">Reference proteome</keyword>
<dbReference type="Gene3D" id="3.30.1330.60">
    <property type="entry name" value="OmpA-like domain"/>
    <property type="match status" value="1"/>
</dbReference>
<dbReference type="PRINTS" id="PR01023">
    <property type="entry name" value="NAFLGMOTY"/>
</dbReference>
<reference evidence="9" key="1">
    <citation type="journal article" date="2019" name="Int. J. Syst. Evol. Microbiol.">
        <title>The Global Catalogue of Microorganisms (GCM) 10K type strain sequencing project: providing services to taxonomists for standard genome sequencing and annotation.</title>
        <authorList>
            <consortium name="The Broad Institute Genomics Platform"/>
            <consortium name="The Broad Institute Genome Sequencing Center for Infectious Disease"/>
            <person name="Wu L."/>
            <person name="Ma J."/>
        </authorList>
    </citation>
    <scope>NUCLEOTIDE SEQUENCE [LARGE SCALE GENOMIC DNA]</scope>
    <source>
        <strain evidence="9">CGMCC 1.15774</strain>
    </source>
</reference>
<dbReference type="Pfam" id="PF02412">
    <property type="entry name" value="TSP_3"/>
    <property type="match status" value="3"/>
</dbReference>
<evidence type="ECO:0000313" key="8">
    <source>
        <dbReference type="EMBL" id="MFC4221307.1"/>
    </source>
</evidence>
<dbReference type="InterPro" id="IPR006665">
    <property type="entry name" value="OmpA-like"/>
</dbReference>
<dbReference type="PANTHER" id="PTHR30329:SF21">
    <property type="entry name" value="LIPOPROTEIN YIAD-RELATED"/>
    <property type="match status" value="1"/>
</dbReference>
<dbReference type="InterPro" id="IPR006664">
    <property type="entry name" value="OMP_bac"/>
</dbReference>
<dbReference type="EMBL" id="JBHSCL010000009">
    <property type="protein sequence ID" value="MFC4221307.1"/>
    <property type="molecule type" value="Genomic_DNA"/>
</dbReference>
<organism evidence="8 9">
    <name type="scientific">Flagellimonas marina</name>
    <dbReference type="NCBI Taxonomy" id="1775168"/>
    <lineage>
        <taxon>Bacteria</taxon>
        <taxon>Pseudomonadati</taxon>
        <taxon>Bacteroidota</taxon>
        <taxon>Flavobacteriia</taxon>
        <taxon>Flavobacteriales</taxon>
        <taxon>Flavobacteriaceae</taxon>
        <taxon>Flagellimonas</taxon>
    </lineage>
</organism>
<name>A0ABV8PQY6_9FLAO</name>
<protein>
    <submittedName>
        <fullName evidence="8">DUF5723 family protein</fullName>
    </submittedName>
</protein>
<evidence type="ECO:0000256" key="3">
    <source>
        <dbReference type="ARBA" id="ARBA00023136"/>
    </source>
</evidence>
<dbReference type="Pfam" id="PF00691">
    <property type="entry name" value="OmpA"/>
    <property type="match status" value="1"/>
</dbReference>
<evidence type="ECO:0000313" key="9">
    <source>
        <dbReference type="Proteomes" id="UP001595841"/>
    </source>
</evidence>
<feature type="region of interest" description="Disordered" evidence="6">
    <location>
        <begin position="463"/>
        <end position="485"/>
    </location>
</feature>
<evidence type="ECO:0000256" key="4">
    <source>
        <dbReference type="ARBA" id="ARBA00023237"/>
    </source>
</evidence>
<evidence type="ECO:0000256" key="2">
    <source>
        <dbReference type="ARBA" id="ARBA00022729"/>
    </source>
</evidence>
<dbReference type="PRINTS" id="PR01021">
    <property type="entry name" value="OMPADOMAIN"/>
</dbReference>
<evidence type="ECO:0000259" key="7">
    <source>
        <dbReference type="PROSITE" id="PS51123"/>
    </source>
</evidence>
<dbReference type="PANTHER" id="PTHR30329">
    <property type="entry name" value="STATOR ELEMENT OF FLAGELLAR MOTOR COMPLEX"/>
    <property type="match status" value="1"/>
</dbReference>
<dbReference type="InterPro" id="IPR043781">
    <property type="entry name" value="DUF5723"/>
</dbReference>
<dbReference type="SUPFAM" id="SSF103647">
    <property type="entry name" value="TSP type-3 repeat"/>
    <property type="match status" value="2"/>
</dbReference>
<gene>
    <name evidence="8" type="ORF">ACFOWS_14235</name>
</gene>
<dbReference type="InterPro" id="IPR028974">
    <property type="entry name" value="TSP_type-3_rpt"/>
</dbReference>
<comment type="subcellular location">
    <subcellularLocation>
        <location evidence="1">Cell outer membrane</location>
    </subcellularLocation>
</comment>
<dbReference type="RefSeq" id="WP_379765821.1">
    <property type="nucleotide sequence ID" value="NZ_JBHSCL010000009.1"/>
</dbReference>
<dbReference type="InterPro" id="IPR050330">
    <property type="entry name" value="Bact_OuterMem_StrucFunc"/>
</dbReference>
<dbReference type="InterPro" id="IPR036737">
    <property type="entry name" value="OmpA-like_sf"/>
</dbReference>
<keyword evidence="4" id="KW-0998">Cell outer membrane</keyword>
<dbReference type="InterPro" id="IPR003367">
    <property type="entry name" value="Thrombospondin_3-like_rpt"/>
</dbReference>
<dbReference type="Gene3D" id="4.10.1080.10">
    <property type="entry name" value="TSP type-3 repeat"/>
    <property type="match status" value="1"/>
</dbReference>
<accession>A0ABV8PQY6</accession>
<dbReference type="Proteomes" id="UP001595841">
    <property type="component" value="Unassembled WGS sequence"/>
</dbReference>
<feature type="domain" description="OmpA-like" evidence="7">
    <location>
        <begin position="600"/>
        <end position="715"/>
    </location>
</feature>
<evidence type="ECO:0000256" key="6">
    <source>
        <dbReference type="SAM" id="MobiDB-lite"/>
    </source>
</evidence>
<keyword evidence="2" id="KW-0732">Signal</keyword>